<dbReference type="InterPro" id="IPR011766">
    <property type="entry name" value="TPP_enzyme_TPP-bd"/>
</dbReference>
<reference evidence="8" key="1">
    <citation type="submission" date="2021-05" db="EMBL/GenBank/DDBJ databases">
        <title>Complete genome sequence of the cellulolytic planctomycete Telmatocola sphagniphila SP2T and characterization of the first cellulase from planctomycetes.</title>
        <authorList>
            <person name="Rakitin A.L."/>
            <person name="Beletsky A.V."/>
            <person name="Naumoff D.G."/>
            <person name="Kulichevskaya I.S."/>
            <person name="Mardanov A.V."/>
            <person name="Ravin N.V."/>
            <person name="Dedysh S.N."/>
        </authorList>
    </citation>
    <scope>NUCLEOTIDE SEQUENCE</scope>
    <source>
        <strain evidence="8">SP2T</strain>
    </source>
</reference>
<sequence>MEFQFSRRGLFEGMAALGTVAILAPQAEAIDGPLVKHRREKGIVKGHMTGAQAVVETLIVEGTDCVYGIPGAQENELWDVLKAKKLPYLLCTHEYSAACMADGYARSTGKPGVICIVPGPGVTNSLTGLGEALLDSVPIVAIVGDVARGEKGKPFQVHCLDQTALLKPVTKGVFSVSEVIQIPEAIRNAFALATCGEPGPTAVVIPYNLLIEAGMMNSPARADVGVPFDEAAFQKALCILRNKNLRVGIYAGLGCMDYSAQLVQVAELLQAPVATSISGKGCIPETHPLAVGWGYGPQGTYTAEHVFNTKLLHPHAGVDCILAIGVKYSEVSTGFYQNPAGKHHIHVDINPENLGRIHTPDVCVNADAGIFFDELLKQADAVCRPKETQIISRISAARVQEVKNRSESYARCGVDPMQVVLALRKALCEDALVFVDVTASEHLAAEAFTTCKPRTYFNPTDNQAMGWSIPAALGAQKAHPGRMVVTLTGDGCFLMTGLEISTAAREGLPVKFFILDDQAYHYMQMLQKPAYNRTTATHLAKLDYTALAQGLGVAYQEINSAANLESGIRGALNYAGPVLVRIVTDYGDRKIRWIESVRAKYTKELTPLQKSRFAARLGIRTVGLNKVND</sequence>
<evidence type="ECO:0000313" key="8">
    <source>
        <dbReference type="EMBL" id="QVL33614.1"/>
    </source>
</evidence>
<dbReference type="InterPro" id="IPR000399">
    <property type="entry name" value="TPP-bd_CS"/>
</dbReference>
<dbReference type="Proteomes" id="UP000676194">
    <property type="component" value="Chromosome"/>
</dbReference>
<dbReference type="CDD" id="cd07035">
    <property type="entry name" value="TPP_PYR_POX_like"/>
    <property type="match status" value="1"/>
</dbReference>
<dbReference type="FunFam" id="3.40.50.970:FF:000007">
    <property type="entry name" value="Acetolactate synthase"/>
    <property type="match status" value="1"/>
</dbReference>
<dbReference type="AlphaFoldDB" id="A0A8E6B8Z0"/>
<dbReference type="RefSeq" id="WP_213498526.1">
    <property type="nucleotide sequence ID" value="NZ_CP074694.1"/>
</dbReference>
<accession>A0A8E6B8Z0</accession>
<comment type="similarity">
    <text evidence="2 4">Belongs to the TPP enzyme family.</text>
</comment>
<dbReference type="EMBL" id="CP074694">
    <property type="protein sequence ID" value="QVL33614.1"/>
    <property type="molecule type" value="Genomic_DNA"/>
</dbReference>
<dbReference type="SUPFAM" id="SSF52518">
    <property type="entry name" value="Thiamin diphosphate-binding fold (THDP-binding)"/>
    <property type="match status" value="2"/>
</dbReference>
<evidence type="ECO:0000259" key="5">
    <source>
        <dbReference type="Pfam" id="PF00205"/>
    </source>
</evidence>
<evidence type="ECO:0000256" key="3">
    <source>
        <dbReference type="ARBA" id="ARBA00023052"/>
    </source>
</evidence>
<dbReference type="SUPFAM" id="SSF52467">
    <property type="entry name" value="DHS-like NAD/FAD-binding domain"/>
    <property type="match status" value="1"/>
</dbReference>
<dbReference type="InterPro" id="IPR029061">
    <property type="entry name" value="THDP-binding"/>
</dbReference>
<dbReference type="Pfam" id="PF00205">
    <property type="entry name" value="TPP_enzyme_M"/>
    <property type="match status" value="1"/>
</dbReference>
<evidence type="ECO:0000313" key="9">
    <source>
        <dbReference type="Proteomes" id="UP000676194"/>
    </source>
</evidence>
<evidence type="ECO:0000259" key="6">
    <source>
        <dbReference type="Pfam" id="PF02775"/>
    </source>
</evidence>
<dbReference type="GO" id="GO:0050660">
    <property type="term" value="F:flavin adenine dinucleotide binding"/>
    <property type="evidence" value="ECO:0007669"/>
    <property type="project" value="TreeGrafter"/>
</dbReference>
<evidence type="ECO:0000259" key="7">
    <source>
        <dbReference type="Pfam" id="PF02776"/>
    </source>
</evidence>
<dbReference type="CDD" id="cd00568">
    <property type="entry name" value="TPP_enzymes"/>
    <property type="match status" value="1"/>
</dbReference>
<dbReference type="GO" id="GO:0009097">
    <property type="term" value="P:isoleucine biosynthetic process"/>
    <property type="evidence" value="ECO:0007669"/>
    <property type="project" value="TreeGrafter"/>
</dbReference>
<dbReference type="GO" id="GO:0005948">
    <property type="term" value="C:acetolactate synthase complex"/>
    <property type="evidence" value="ECO:0007669"/>
    <property type="project" value="TreeGrafter"/>
</dbReference>
<keyword evidence="9" id="KW-1185">Reference proteome</keyword>
<dbReference type="Pfam" id="PF02775">
    <property type="entry name" value="TPP_enzyme_C"/>
    <property type="match status" value="1"/>
</dbReference>
<dbReference type="PANTHER" id="PTHR18968">
    <property type="entry name" value="THIAMINE PYROPHOSPHATE ENZYMES"/>
    <property type="match status" value="1"/>
</dbReference>
<feature type="domain" description="Thiamine pyrophosphate enzyme N-terminal TPP-binding" evidence="7">
    <location>
        <begin position="48"/>
        <end position="164"/>
    </location>
</feature>
<dbReference type="PROSITE" id="PS51318">
    <property type="entry name" value="TAT"/>
    <property type="match status" value="1"/>
</dbReference>
<dbReference type="InterPro" id="IPR006311">
    <property type="entry name" value="TAT_signal"/>
</dbReference>
<dbReference type="GO" id="GO:0000287">
    <property type="term" value="F:magnesium ion binding"/>
    <property type="evidence" value="ECO:0007669"/>
    <property type="project" value="InterPro"/>
</dbReference>
<dbReference type="PROSITE" id="PS00187">
    <property type="entry name" value="TPP_ENZYMES"/>
    <property type="match status" value="1"/>
</dbReference>
<dbReference type="GO" id="GO:0030976">
    <property type="term" value="F:thiamine pyrophosphate binding"/>
    <property type="evidence" value="ECO:0007669"/>
    <property type="project" value="InterPro"/>
</dbReference>
<evidence type="ECO:0000256" key="4">
    <source>
        <dbReference type="RuleBase" id="RU362132"/>
    </source>
</evidence>
<feature type="domain" description="Thiamine pyrophosphate enzyme TPP-binding" evidence="6">
    <location>
        <begin position="436"/>
        <end position="581"/>
    </location>
</feature>
<dbReference type="InterPro" id="IPR045229">
    <property type="entry name" value="TPP_enz"/>
</dbReference>
<evidence type="ECO:0000256" key="1">
    <source>
        <dbReference type="ARBA" id="ARBA00001964"/>
    </source>
</evidence>
<comment type="cofactor">
    <cofactor evidence="1">
        <name>thiamine diphosphate</name>
        <dbReference type="ChEBI" id="CHEBI:58937"/>
    </cofactor>
</comment>
<dbReference type="InterPro" id="IPR012001">
    <property type="entry name" value="Thiamin_PyroP_enz_TPP-bd_dom"/>
</dbReference>
<name>A0A8E6B8Z0_9BACT</name>
<dbReference type="KEGG" id="tsph:KIH39_06795"/>
<proteinExistence type="inferred from homology"/>
<gene>
    <name evidence="8" type="ORF">KIH39_06795</name>
</gene>
<dbReference type="Gene3D" id="3.40.50.970">
    <property type="match status" value="2"/>
</dbReference>
<protein>
    <submittedName>
        <fullName evidence="8">Thiamine pyrophosphate-binding protein</fullName>
    </submittedName>
</protein>
<organism evidence="8 9">
    <name type="scientific">Telmatocola sphagniphila</name>
    <dbReference type="NCBI Taxonomy" id="1123043"/>
    <lineage>
        <taxon>Bacteria</taxon>
        <taxon>Pseudomonadati</taxon>
        <taxon>Planctomycetota</taxon>
        <taxon>Planctomycetia</taxon>
        <taxon>Gemmatales</taxon>
        <taxon>Gemmataceae</taxon>
    </lineage>
</organism>
<dbReference type="GO" id="GO:0003984">
    <property type="term" value="F:acetolactate synthase activity"/>
    <property type="evidence" value="ECO:0007669"/>
    <property type="project" value="TreeGrafter"/>
</dbReference>
<dbReference type="InterPro" id="IPR029035">
    <property type="entry name" value="DHS-like_NAD/FAD-binding_dom"/>
</dbReference>
<dbReference type="PANTHER" id="PTHR18968:SF13">
    <property type="entry name" value="ACETOLACTATE SYNTHASE CATALYTIC SUBUNIT, MITOCHONDRIAL"/>
    <property type="match status" value="1"/>
</dbReference>
<dbReference type="InterPro" id="IPR012000">
    <property type="entry name" value="Thiamin_PyroP_enz_cen_dom"/>
</dbReference>
<feature type="domain" description="Thiamine pyrophosphate enzyme central" evidence="5">
    <location>
        <begin position="239"/>
        <end position="375"/>
    </location>
</feature>
<keyword evidence="3 4" id="KW-0786">Thiamine pyrophosphate</keyword>
<dbReference type="Gene3D" id="3.40.50.1220">
    <property type="entry name" value="TPP-binding domain"/>
    <property type="match status" value="1"/>
</dbReference>
<dbReference type="Pfam" id="PF02776">
    <property type="entry name" value="TPP_enzyme_N"/>
    <property type="match status" value="1"/>
</dbReference>
<dbReference type="GO" id="GO:0009099">
    <property type="term" value="P:L-valine biosynthetic process"/>
    <property type="evidence" value="ECO:0007669"/>
    <property type="project" value="TreeGrafter"/>
</dbReference>
<evidence type="ECO:0000256" key="2">
    <source>
        <dbReference type="ARBA" id="ARBA00007812"/>
    </source>
</evidence>